<evidence type="ECO:0000313" key="3">
    <source>
        <dbReference type="Proteomes" id="UP001166251"/>
    </source>
</evidence>
<sequence>MVWDGVERRKGPDWRIRALQTVALLAWLSFIAGLLLFHLARPEMDSGIARYYEMEIRSFWDPTYTGPLLYFVWSSCVLSLVSLIANRKLSRRIYDARRYNLILLTVITVSFGILLTFKLA</sequence>
<protein>
    <submittedName>
        <fullName evidence="2">Uncharacterized protein</fullName>
    </submittedName>
</protein>
<organism evidence="2 3">
    <name type="scientific">Neiella holothuriorum</name>
    <dbReference type="NCBI Taxonomy" id="2870530"/>
    <lineage>
        <taxon>Bacteria</taxon>
        <taxon>Pseudomonadati</taxon>
        <taxon>Pseudomonadota</taxon>
        <taxon>Gammaproteobacteria</taxon>
        <taxon>Alteromonadales</taxon>
        <taxon>Echinimonadaceae</taxon>
        <taxon>Neiella</taxon>
    </lineage>
</organism>
<dbReference type="Proteomes" id="UP001166251">
    <property type="component" value="Unassembled WGS sequence"/>
</dbReference>
<proteinExistence type="predicted"/>
<feature type="transmembrane region" description="Helical" evidence="1">
    <location>
        <begin position="98"/>
        <end position="117"/>
    </location>
</feature>
<dbReference type="RefSeq" id="WP_220102825.1">
    <property type="nucleotide sequence ID" value="NZ_JAHZSS010000003.1"/>
</dbReference>
<keyword evidence="1" id="KW-0472">Membrane</keyword>
<accession>A0ABS7ECS2</accession>
<gene>
    <name evidence="2" type="ORF">K0504_03735</name>
</gene>
<comment type="caution">
    <text evidence="2">The sequence shown here is derived from an EMBL/GenBank/DDBJ whole genome shotgun (WGS) entry which is preliminary data.</text>
</comment>
<evidence type="ECO:0000313" key="2">
    <source>
        <dbReference type="EMBL" id="MBW8190137.1"/>
    </source>
</evidence>
<keyword evidence="1" id="KW-0812">Transmembrane</keyword>
<evidence type="ECO:0000256" key="1">
    <source>
        <dbReference type="SAM" id="Phobius"/>
    </source>
</evidence>
<reference evidence="2" key="1">
    <citation type="submission" date="2021-07" db="EMBL/GenBank/DDBJ databases">
        <title>Neiella marina sp. nov., isolated from the intestinal content of sea cucumber Apostichopus japonicus.</title>
        <authorList>
            <person name="Bai X."/>
        </authorList>
    </citation>
    <scope>NUCLEOTIDE SEQUENCE</scope>
    <source>
        <strain evidence="2">126</strain>
    </source>
</reference>
<name>A0ABS7ECS2_9GAMM</name>
<dbReference type="EMBL" id="JAHZSS010000003">
    <property type="protein sequence ID" value="MBW8190137.1"/>
    <property type="molecule type" value="Genomic_DNA"/>
</dbReference>
<keyword evidence="1" id="KW-1133">Transmembrane helix</keyword>
<feature type="transmembrane region" description="Helical" evidence="1">
    <location>
        <begin position="21"/>
        <end position="40"/>
    </location>
</feature>
<feature type="transmembrane region" description="Helical" evidence="1">
    <location>
        <begin position="68"/>
        <end position="86"/>
    </location>
</feature>
<keyword evidence="3" id="KW-1185">Reference proteome</keyword>